<dbReference type="VEuPathDB" id="FungiDB:GMDG_02578"/>
<feature type="domain" description="SET" evidence="6">
    <location>
        <begin position="292"/>
        <end position="420"/>
    </location>
</feature>
<dbReference type="InterPro" id="IPR046341">
    <property type="entry name" value="SET_dom_sf"/>
</dbReference>
<feature type="compositionally biased region" description="Basic and acidic residues" evidence="5">
    <location>
        <begin position="101"/>
        <end position="122"/>
    </location>
</feature>
<dbReference type="Gene3D" id="3.30.40.10">
    <property type="entry name" value="Zinc/RING finger domain, C3HC4 (zinc finger)"/>
    <property type="match status" value="1"/>
</dbReference>
<dbReference type="GO" id="GO:0006355">
    <property type="term" value="P:regulation of DNA-templated transcription"/>
    <property type="evidence" value="ECO:0007669"/>
    <property type="project" value="TreeGrafter"/>
</dbReference>
<feature type="compositionally biased region" description="Basic and acidic residues" evidence="5">
    <location>
        <begin position="786"/>
        <end position="797"/>
    </location>
</feature>
<keyword evidence="4" id="KW-0156">Chromatin regulator</keyword>
<dbReference type="GO" id="GO:0070210">
    <property type="term" value="C:Rpd3L-Expanded complex"/>
    <property type="evidence" value="ECO:0007669"/>
    <property type="project" value="TreeGrafter"/>
</dbReference>
<feature type="compositionally biased region" description="Polar residues" evidence="5">
    <location>
        <begin position="888"/>
        <end position="902"/>
    </location>
</feature>
<evidence type="ECO:0000256" key="3">
    <source>
        <dbReference type="ARBA" id="ARBA00022833"/>
    </source>
</evidence>
<feature type="region of interest" description="Disordered" evidence="5">
    <location>
        <begin position="101"/>
        <end position="211"/>
    </location>
</feature>
<feature type="compositionally biased region" description="Basic and acidic residues" evidence="5">
    <location>
        <begin position="559"/>
        <end position="581"/>
    </location>
</feature>
<dbReference type="EMBL" id="KV441389">
    <property type="protein sequence ID" value="OAF61503.1"/>
    <property type="molecule type" value="Genomic_DNA"/>
</dbReference>
<feature type="compositionally biased region" description="Polar residues" evidence="5">
    <location>
        <begin position="613"/>
        <end position="631"/>
    </location>
</feature>
<feature type="compositionally biased region" description="Basic and acidic residues" evidence="5">
    <location>
        <begin position="923"/>
        <end position="939"/>
    </location>
</feature>
<dbReference type="InterPro" id="IPR001214">
    <property type="entry name" value="SET_dom"/>
</dbReference>
<keyword evidence="1" id="KW-0479">Metal-binding</keyword>
<dbReference type="AlphaFoldDB" id="A0A177AJN5"/>
<dbReference type="Pfam" id="PF00628">
    <property type="entry name" value="PHD"/>
    <property type="match status" value="1"/>
</dbReference>
<dbReference type="InterPro" id="IPR019787">
    <property type="entry name" value="Znf_PHD-finger"/>
</dbReference>
<accession>A0A177AJN5</accession>
<evidence type="ECO:0000256" key="5">
    <source>
        <dbReference type="SAM" id="MobiDB-lite"/>
    </source>
</evidence>
<keyword evidence="2" id="KW-0863">Zinc-finger</keyword>
<dbReference type="InterPro" id="IPR011011">
    <property type="entry name" value="Znf_FYVE_PHD"/>
</dbReference>
<protein>
    <recommendedName>
        <fullName evidence="6">SET domain-containing protein</fullName>
    </recommendedName>
</protein>
<evidence type="ECO:0000313" key="7">
    <source>
        <dbReference type="EMBL" id="OAF61503.1"/>
    </source>
</evidence>
<evidence type="ECO:0000256" key="1">
    <source>
        <dbReference type="ARBA" id="ARBA00022723"/>
    </source>
</evidence>
<feature type="compositionally biased region" description="Pro residues" evidence="5">
    <location>
        <begin position="816"/>
        <end position="831"/>
    </location>
</feature>
<evidence type="ECO:0000256" key="2">
    <source>
        <dbReference type="ARBA" id="ARBA00022771"/>
    </source>
</evidence>
<dbReference type="OrthoDB" id="1928087at2759"/>
<keyword evidence="3" id="KW-0862">Zinc</keyword>
<evidence type="ECO:0000256" key="4">
    <source>
        <dbReference type="ARBA" id="ARBA00022853"/>
    </source>
</evidence>
<dbReference type="SUPFAM" id="SSF82199">
    <property type="entry name" value="SET domain"/>
    <property type="match status" value="1"/>
</dbReference>
<feature type="region of interest" description="Disordered" evidence="5">
    <location>
        <begin position="1"/>
        <end position="37"/>
    </location>
</feature>
<dbReference type="GO" id="GO:0006325">
    <property type="term" value="P:chromatin organization"/>
    <property type="evidence" value="ECO:0007669"/>
    <property type="project" value="UniProtKB-KW"/>
</dbReference>
<feature type="compositionally biased region" description="Low complexity" evidence="5">
    <location>
        <begin position="13"/>
        <end position="22"/>
    </location>
</feature>
<proteinExistence type="predicted"/>
<feature type="compositionally biased region" description="Basic and acidic residues" evidence="5">
    <location>
        <begin position="146"/>
        <end position="165"/>
    </location>
</feature>
<feature type="compositionally biased region" description="Low complexity" evidence="5">
    <location>
        <begin position="802"/>
        <end position="815"/>
    </location>
</feature>
<evidence type="ECO:0000259" key="6">
    <source>
        <dbReference type="SMART" id="SM00317"/>
    </source>
</evidence>
<feature type="region of interest" description="Disordered" evidence="5">
    <location>
        <begin position="888"/>
        <end position="1044"/>
    </location>
</feature>
<dbReference type="Gene3D" id="2.170.270.10">
    <property type="entry name" value="SET domain"/>
    <property type="match status" value="1"/>
</dbReference>
<reference evidence="7" key="1">
    <citation type="submission" date="2016-03" db="EMBL/GenBank/DDBJ databases">
        <title>Updated assembly of Pseudogymnoascus destructans, the fungus causing white-nose syndrome of bats.</title>
        <authorList>
            <person name="Palmer J.M."/>
            <person name="Drees K.P."/>
            <person name="Foster J.T."/>
            <person name="Lindner D.L."/>
        </authorList>
    </citation>
    <scope>NUCLEOTIDE SEQUENCE [LARGE SCALE GENOMIC DNA]</scope>
    <source>
        <strain evidence="7">20631-21</strain>
    </source>
</reference>
<feature type="compositionally biased region" description="Basic and acidic residues" evidence="5">
    <location>
        <begin position="953"/>
        <end position="962"/>
    </location>
</feature>
<gene>
    <name evidence="7" type="ORF">VC83_02133</name>
</gene>
<feature type="compositionally biased region" description="Polar residues" evidence="5">
    <location>
        <begin position="1029"/>
        <end position="1038"/>
    </location>
</feature>
<feature type="region of interest" description="Disordered" evidence="5">
    <location>
        <begin position="737"/>
        <end position="857"/>
    </location>
</feature>
<name>A0A177AJN5_9PEZI</name>
<feature type="compositionally biased region" description="Polar residues" evidence="5">
    <location>
        <begin position="503"/>
        <end position="514"/>
    </location>
</feature>
<organism evidence="7">
    <name type="scientific">Pseudogymnoascus destructans</name>
    <dbReference type="NCBI Taxonomy" id="655981"/>
    <lineage>
        <taxon>Eukaryota</taxon>
        <taxon>Fungi</taxon>
        <taxon>Dikarya</taxon>
        <taxon>Ascomycota</taxon>
        <taxon>Pezizomycotina</taxon>
        <taxon>Leotiomycetes</taxon>
        <taxon>Thelebolales</taxon>
        <taxon>Thelebolaceae</taxon>
        <taxon>Pseudogymnoascus</taxon>
    </lineage>
</organism>
<dbReference type="InterPro" id="IPR013083">
    <property type="entry name" value="Znf_RING/FYVE/PHD"/>
</dbReference>
<feature type="compositionally biased region" description="Basic residues" evidence="5">
    <location>
        <begin position="491"/>
        <end position="500"/>
    </location>
</feature>
<dbReference type="CDD" id="cd15570">
    <property type="entry name" value="PHD_Bye1p_SIZ1_like"/>
    <property type="match status" value="1"/>
</dbReference>
<dbReference type="GO" id="GO:0008270">
    <property type="term" value="F:zinc ion binding"/>
    <property type="evidence" value="ECO:0007669"/>
    <property type="project" value="UniProtKB-KW"/>
</dbReference>
<feature type="compositionally biased region" description="Polar residues" evidence="5">
    <location>
        <begin position="596"/>
        <end position="605"/>
    </location>
</feature>
<feature type="compositionally biased region" description="Basic residues" evidence="5">
    <location>
        <begin position="123"/>
        <end position="136"/>
    </location>
</feature>
<dbReference type="PANTHER" id="PTHR46462:SF3">
    <property type="entry name" value="UPSET, ISOFORM A"/>
    <property type="match status" value="1"/>
</dbReference>
<feature type="compositionally biased region" description="Low complexity" evidence="5">
    <location>
        <begin position="940"/>
        <end position="952"/>
    </location>
</feature>
<dbReference type="RefSeq" id="XP_024326778.1">
    <property type="nucleotide sequence ID" value="XM_024465802.1"/>
</dbReference>
<sequence length="1044" mass="114071">MTERTFSIPPPIAQSQPASQSPVTANHRTAPGAATDSVDEEPYTIKCICDYSDDDGNTIYCERCDTWQHIECFYPGNVEEASRDDFSHFCADCDPRPLDRRKAHERQREQRQGKLRQDDVDKKTKRPPSKSHKKKPKPSDVVTNGIRDHDPHHGAKAGSPHDHTSHAKKPKPHQRSQQSISAAKRSPSNHSRNHSHAHPLSPATTPPDLPQDFIIHTYSKQFQDLCGNDPGPQDLQANSFASLAVTDSMSNWLRDPQKLQEDVGVENSQDVFRTIKPEVDFDNYPRPKLQVNSKTISTKPELQLRYLTVSETLRQKETIIGELKGLVGFQSTFVELEGETYTKLCHPPPFVFFHPHLPLYIDTRKEGTQCRYVRRSCRPNSILETYITNGSEYHFCFQTEQPLAANAQITLGWDFKFRNGKRFVHLLGIEDDNGTEPEITEQEYDELSDLITSVLSDYGGCACDADNDCAFVRFHRNFRSKLQQVQTLPAKPKKQRRPKQHVSPISTGHATNSRDASEGRQEVYDAEDDSRSASGSIKPRSRDMTPLTAGLDANGTELVSDRDKRKLADIEKTFEQMDKQPPRKKKRGSDGPILPTPSNGHPPNQRTKHKSVSRTNTSISTSMQANGTTQFQKDKNRHSRHASESPTTDVSPKTMGAASSKPTSRYGSVPARSRQLSPVRKSNYVDADTQTDPEPDAWYTQTPKPKKKFVPLSRRLVENQRKSFAVQESRIASLMSQMEMSSRMEGVESTAGSHPPSPEAKTAPKPEDTLLPNDVAVGSVEPPGPEDGKSVAEHAEGAADVPMPDAPSASPEAAKAPPPTLPGVLHPPPPATASIPPDLKSPDLKIQMPTSATPSSAAAAVASPSTVGTPFPHYFPAGSIAQSPMGTNYPSTFSPSVLSSVGQHPPPIKKKLSLSAYNAMRKKLPEASKSEPPKPEASKAEPAQTKPAQAEPPKAEPVEQESKSLPPPPPTVTKDASPAQAGEGEQKGVSEAPVPVPTPTPAPAANAKASEPQVLEPAKGTTTDDKALSNGNTTSGNDNAVAAV</sequence>
<dbReference type="SMART" id="SM00317">
    <property type="entry name" value="SET"/>
    <property type="match status" value="1"/>
</dbReference>
<dbReference type="eggNOG" id="KOG1844">
    <property type="taxonomic scope" value="Eukaryota"/>
</dbReference>
<dbReference type="GO" id="GO:0034967">
    <property type="term" value="C:Set3 complex"/>
    <property type="evidence" value="ECO:0007669"/>
    <property type="project" value="TreeGrafter"/>
</dbReference>
<dbReference type="Proteomes" id="UP000077154">
    <property type="component" value="Unassembled WGS sequence"/>
</dbReference>
<dbReference type="SUPFAM" id="SSF57903">
    <property type="entry name" value="FYVE/PHD zinc finger"/>
    <property type="match status" value="1"/>
</dbReference>
<feature type="region of interest" description="Disordered" evidence="5">
    <location>
        <begin position="483"/>
        <end position="705"/>
    </location>
</feature>
<dbReference type="GeneID" id="36285218"/>
<dbReference type="PANTHER" id="PTHR46462">
    <property type="entry name" value="UPSET, ISOFORM A"/>
    <property type="match status" value="1"/>
</dbReference>